<dbReference type="InterPro" id="IPR013538">
    <property type="entry name" value="ASHA1/2-like_C"/>
</dbReference>
<evidence type="ECO:0000313" key="4">
    <source>
        <dbReference type="Proteomes" id="UP000635606"/>
    </source>
</evidence>
<proteinExistence type="inferred from homology"/>
<reference evidence="3" key="1">
    <citation type="submission" date="2021-01" db="EMBL/GenBank/DDBJ databases">
        <title>Whole genome shotgun sequence of Virgisporangium ochraceum NBRC 16418.</title>
        <authorList>
            <person name="Komaki H."/>
            <person name="Tamura T."/>
        </authorList>
    </citation>
    <scope>NUCLEOTIDE SEQUENCE</scope>
    <source>
        <strain evidence="3">NBRC 16418</strain>
    </source>
</reference>
<dbReference type="AlphaFoldDB" id="A0A8J3ZWG9"/>
<dbReference type="InterPro" id="IPR023393">
    <property type="entry name" value="START-like_dom_sf"/>
</dbReference>
<dbReference type="RefSeq" id="WP_203929640.1">
    <property type="nucleotide sequence ID" value="NZ_BOPH01000068.1"/>
</dbReference>
<sequence length="157" mass="17787">MNDNVRPLTRPPIRQQTIVRSDVEHTFDVFTNEIGAWWPTRPFSIGQAKVVAARIEPRIGGRVYETWTDGHEVDWGHVIAWDPPNLFGMTWEILAAVTEVELRFTALGPAVTRVELEHRGWEKLSEDELRAATSVPGGYEAGWARILESLRTRVEGA</sequence>
<name>A0A8J3ZWG9_9ACTN</name>
<protein>
    <submittedName>
        <fullName evidence="3">ATPase</fullName>
    </submittedName>
</protein>
<evidence type="ECO:0000259" key="2">
    <source>
        <dbReference type="Pfam" id="PF08327"/>
    </source>
</evidence>
<comment type="similarity">
    <text evidence="1">Belongs to the AHA1 family.</text>
</comment>
<gene>
    <name evidence="3" type="ORF">Voc01_046370</name>
</gene>
<dbReference type="Gene3D" id="3.30.530.20">
    <property type="match status" value="1"/>
</dbReference>
<feature type="domain" description="Activator of Hsp90 ATPase homologue 1/2-like C-terminal" evidence="2">
    <location>
        <begin position="23"/>
        <end position="154"/>
    </location>
</feature>
<organism evidence="3 4">
    <name type="scientific">Virgisporangium ochraceum</name>
    <dbReference type="NCBI Taxonomy" id="65505"/>
    <lineage>
        <taxon>Bacteria</taxon>
        <taxon>Bacillati</taxon>
        <taxon>Actinomycetota</taxon>
        <taxon>Actinomycetes</taxon>
        <taxon>Micromonosporales</taxon>
        <taxon>Micromonosporaceae</taxon>
        <taxon>Virgisporangium</taxon>
    </lineage>
</organism>
<evidence type="ECO:0000313" key="3">
    <source>
        <dbReference type="EMBL" id="GIJ69720.1"/>
    </source>
</evidence>
<dbReference type="Proteomes" id="UP000635606">
    <property type="component" value="Unassembled WGS sequence"/>
</dbReference>
<dbReference type="SUPFAM" id="SSF55961">
    <property type="entry name" value="Bet v1-like"/>
    <property type="match status" value="1"/>
</dbReference>
<dbReference type="EMBL" id="BOPH01000068">
    <property type="protein sequence ID" value="GIJ69720.1"/>
    <property type="molecule type" value="Genomic_DNA"/>
</dbReference>
<comment type="caution">
    <text evidence="3">The sequence shown here is derived from an EMBL/GenBank/DDBJ whole genome shotgun (WGS) entry which is preliminary data.</text>
</comment>
<keyword evidence="4" id="KW-1185">Reference proteome</keyword>
<accession>A0A8J3ZWG9</accession>
<dbReference type="Pfam" id="PF08327">
    <property type="entry name" value="AHSA1"/>
    <property type="match status" value="1"/>
</dbReference>
<evidence type="ECO:0000256" key="1">
    <source>
        <dbReference type="ARBA" id="ARBA00006817"/>
    </source>
</evidence>